<evidence type="ECO:0000313" key="1">
    <source>
        <dbReference type="EMBL" id="CAD8129997.1"/>
    </source>
</evidence>
<protein>
    <submittedName>
        <fullName evidence="1">Uncharacterized protein</fullName>
    </submittedName>
</protein>
<name>A0A8S1RQZ4_9CILI</name>
<dbReference type="EMBL" id="CAJJDN010000255">
    <property type="protein sequence ID" value="CAD8129997.1"/>
    <property type="molecule type" value="Genomic_DNA"/>
</dbReference>
<organism evidence="1 2">
    <name type="scientific">Paramecium sonneborni</name>
    <dbReference type="NCBI Taxonomy" id="65129"/>
    <lineage>
        <taxon>Eukaryota</taxon>
        <taxon>Sar</taxon>
        <taxon>Alveolata</taxon>
        <taxon>Ciliophora</taxon>
        <taxon>Intramacronucleata</taxon>
        <taxon>Oligohymenophorea</taxon>
        <taxon>Peniculida</taxon>
        <taxon>Parameciidae</taxon>
        <taxon>Paramecium</taxon>
    </lineage>
</organism>
<accession>A0A8S1RQZ4</accession>
<evidence type="ECO:0000313" key="2">
    <source>
        <dbReference type="Proteomes" id="UP000692954"/>
    </source>
</evidence>
<sequence length="194" mass="23272">MFQLHQYKSLCFPFTIYKKNILLKCQKCSIYLNQKNYAKCLFCEFSITKRNLKKWTCTQFINAKFVIIINVQNANQFQVLWEMMQLNDVILVKKENKINISTQNIQSNKQYFQRQDTFYSVLGMLFRHCLPVINFDKLQLMIRTYILFKEIELISTSIKSSQLKYFYLSNSCNCFLLQHLTMKKIILMEGIMIL</sequence>
<gene>
    <name evidence="1" type="ORF">PSON_ATCC_30995.1.T2550005</name>
</gene>
<dbReference type="AlphaFoldDB" id="A0A8S1RQZ4"/>
<comment type="caution">
    <text evidence="1">The sequence shown here is derived from an EMBL/GenBank/DDBJ whole genome shotgun (WGS) entry which is preliminary data.</text>
</comment>
<dbReference type="Proteomes" id="UP000692954">
    <property type="component" value="Unassembled WGS sequence"/>
</dbReference>
<proteinExistence type="predicted"/>
<reference evidence="1" key="1">
    <citation type="submission" date="2021-01" db="EMBL/GenBank/DDBJ databases">
        <authorList>
            <consortium name="Genoscope - CEA"/>
            <person name="William W."/>
        </authorList>
    </citation>
    <scope>NUCLEOTIDE SEQUENCE</scope>
</reference>
<keyword evidence="2" id="KW-1185">Reference proteome</keyword>